<reference evidence="3 4" key="1">
    <citation type="submission" date="2017-08" db="EMBL/GenBank/DDBJ databases">
        <title>Pusillimonas indicus sp. nov., a member of the family Alcaligenaceae isolated from surface seawater.</title>
        <authorList>
            <person name="Li J."/>
        </authorList>
    </citation>
    <scope>NUCLEOTIDE SEQUENCE [LARGE SCALE GENOMIC DNA]</scope>
    <source>
        <strain evidence="3 4">L52-1-41</strain>
    </source>
</reference>
<dbReference type="InterPro" id="IPR012337">
    <property type="entry name" value="RNaseH-like_sf"/>
</dbReference>
<dbReference type="PROSITE" id="PS50994">
    <property type="entry name" value="INTEGRASE"/>
    <property type="match status" value="1"/>
</dbReference>
<dbReference type="AlphaFoldDB" id="A0A3A1YM21"/>
<name>A0A3A1YM21_9BURK</name>
<dbReference type="PANTHER" id="PTHR35004">
    <property type="entry name" value="TRANSPOSASE RV3428C-RELATED"/>
    <property type="match status" value="1"/>
</dbReference>
<dbReference type="Proteomes" id="UP000266206">
    <property type="component" value="Unassembled WGS sequence"/>
</dbReference>
<dbReference type="SUPFAM" id="SSF46689">
    <property type="entry name" value="Homeodomain-like"/>
    <property type="match status" value="1"/>
</dbReference>
<protein>
    <recommendedName>
        <fullName evidence="2">Integrase catalytic domain-containing protein</fullName>
    </recommendedName>
</protein>
<evidence type="ECO:0000313" key="3">
    <source>
        <dbReference type="EMBL" id="RIY38601.1"/>
    </source>
</evidence>
<dbReference type="GO" id="GO:0015074">
    <property type="term" value="P:DNA integration"/>
    <property type="evidence" value="ECO:0007669"/>
    <property type="project" value="InterPro"/>
</dbReference>
<dbReference type="PANTHER" id="PTHR35004:SF7">
    <property type="entry name" value="INTEGRASE PROTEIN"/>
    <property type="match status" value="1"/>
</dbReference>
<feature type="compositionally biased region" description="Basic and acidic residues" evidence="1">
    <location>
        <begin position="397"/>
        <end position="413"/>
    </location>
</feature>
<organism evidence="3 4">
    <name type="scientific">Neopusillimonas maritima</name>
    <dbReference type="NCBI Taxonomy" id="2026239"/>
    <lineage>
        <taxon>Bacteria</taxon>
        <taxon>Pseudomonadati</taxon>
        <taxon>Pseudomonadota</taxon>
        <taxon>Betaproteobacteria</taxon>
        <taxon>Burkholderiales</taxon>
        <taxon>Alcaligenaceae</taxon>
        <taxon>Neopusillimonas</taxon>
    </lineage>
</organism>
<dbReference type="InterPro" id="IPR047797">
    <property type="entry name" value="ISNCY_transpos"/>
</dbReference>
<dbReference type="InterPro" id="IPR036397">
    <property type="entry name" value="RNaseH_sf"/>
</dbReference>
<dbReference type="Gene3D" id="3.30.420.10">
    <property type="entry name" value="Ribonuclease H-like superfamily/Ribonuclease H"/>
    <property type="match status" value="1"/>
</dbReference>
<gene>
    <name evidence="3" type="ORF">CJP73_16410</name>
</gene>
<dbReference type="GO" id="GO:0003676">
    <property type="term" value="F:nucleic acid binding"/>
    <property type="evidence" value="ECO:0007669"/>
    <property type="project" value="InterPro"/>
</dbReference>
<evidence type="ECO:0000259" key="2">
    <source>
        <dbReference type="PROSITE" id="PS50994"/>
    </source>
</evidence>
<dbReference type="SUPFAM" id="SSF53098">
    <property type="entry name" value="Ribonuclease H-like"/>
    <property type="match status" value="1"/>
</dbReference>
<feature type="compositionally biased region" description="Polar residues" evidence="1">
    <location>
        <begin position="420"/>
        <end position="430"/>
    </location>
</feature>
<sequence length="430" mass="48991">MITMSERDTHRLGVLERVKSGHLSQVQAGLELGLSTRQVRRLLKRYEQQGARGLVHCLRGRASNRRTPQTVLDQVRQLIGTYYADFGPTLASEKLLERHGIALSVERTRSLMTQSGLWHPKRRRNKPIHPMRERRACRGELIQIDGSPHDWFEGRAPRCTLLVFIDDATSELMALRFVEQETTRDYLSVLHQYILAHGLPACLYSDRHSIFVTNHGQQAQVKPTRFNQALQRLGIEAIQASSPQAKGRVERANQTLQDRLVKEMRLAGINGMQQANAWLEAFRHDHNQRFAVSADSTQDAHVPYLSSPQGLAQACSIQYERVLSRALTCQFNGKLLQIQAPGQQRQLAGKRVQILEHPDGQLTLLYKNASLPFEMGPKSNKPPPVDSKQLNDVVTQKIDKRERNRRPAPDTHPWKRWISTEPNPRLQASP</sequence>
<dbReference type="Pfam" id="PF13518">
    <property type="entry name" value="HTH_28"/>
    <property type="match status" value="1"/>
</dbReference>
<dbReference type="InterPro" id="IPR001584">
    <property type="entry name" value="Integrase_cat-core"/>
</dbReference>
<feature type="domain" description="Integrase catalytic" evidence="2">
    <location>
        <begin position="126"/>
        <end position="311"/>
    </location>
</feature>
<evidence type="ECO:0000256" key="1">
    <source>
        <dbReference type="SAM" id="MobiDB-lite"/>
    </source>
</evidence>
<dbReference type="NCBIfam" id="NF033594">
    <property type="entry name" value="transpos_ISNCY_2"/>
    <property type="match status" value="1"/>
</dbReference>
<dbReference type="OrthoDB" id="5655881at2"/>
<comment type="caution">
    <text evidence="3">The sequence shown here is derived from an EMBL/GenBank/DDBJ whole genome shotgun (WGS) entry which is preliminary data.</text>
</comment>
<feature type="region of interest" description="Disordered" evidence="1">
    <location>
        <begin position="373"/>
        <end position="430"/>
    </location>
</feature>
<proteinExistence type="predicted"/>
<evidence type="ECO:0000313" key="4">
    <source>
        <dbReference type="Proteomes" id="UP000266206"/>
    </source>
</evidence>
<accession>A0A3A1YM21</accession>
<dbReference type="EMBL" id="NQYH01000039">
    <property type="protein sequence ID" value="RIY38601.1"/>
    <property type="molecule type" value="Genomic_DNA"/>
</dbReference>
<dbReference type="InterPro" id="IPR009057">
    <property type="entry name" value="Homeodomain-like_sf"/>
</dbReference>
<dbReference type="InterPro" id="IPR055247">
    <property type="entry name" value="InsJ-like_HTH"/>
</dbReference>